<feature type="compositionally biased region" description="Basic and acidic residues" evidence="1">
    <location>
        <begin position="120"/>
        <end position="142"/>
    </location>
</feature>
<dbReference type="RefSeq" id="WP_160778819.1">
    <property type="nucleotide sequence ID" value="NZ_BAAAZF010000001.1"/>
</dbReference>
<dbReference type="EMBL" id="WTYE01000001">
    <property type="protein sequence ID" value="MXP34127.1"/>
    <property type="molecule type" value="Genomic_DNA"/>
</dbReference>
<dbReference type="EMBL" id="WTYE01000001">
    <property type="protein sequence ID" value="MXP31367.1"/>
    <property type="molecule type" value="Genomic_DNA"/>
</dbReference>
<evidence type="ECO:0000313" key="4">
    <source>
        <dbReference type="Proteomes" id="UP000446786"/>
    </source>
</evidence>
<comment type="caution">
    <text evidence="3">The sequence shown here is derived from an EMBL/GenBank/DDBJ whole genome shotgun (WGS) entry which is preliminary data.</text>
</comment>
<gene>
    <name evidence="2" type="ORF">GRI94_05960</name>
    <name evidence="3" type="ORF">GRI94_20050</name>
</gene>
<dbReference type="AlphaFoldDB" id="A0A845AXX4"/>
<evidence type="ECO:0000256" key="1">
    <source>
        <dbReference type="SAM" id="MobiDB-lite"/>
    </source>
</evidence>
<organism evidence="3 4">
    <name type="scientific">Parerythrobacter jejuensis</name>
    <dbReference type="NCBI Taxonomy" id="795812"/>
    <lineage>
        <taxon>Bacteria</taxon>
        <taxon>Pseudomonadati</taxon>
        <taxon>Pseudomonadota</taxon>
        <taxon>Alphaproteobacteria</taxon>
        <taxon>Sphingomonadales</taxon>
        <taxon>Erythrobacteraceae</taxon>
        <taxon>Parerythrobacter</taxon>
    </lineage>
</organism>
<keyword evidence="4" id="KW-1185">Reference proteome</keyword>
<sequence length="149" mass="16926">MSFLSRFNPAPGIRDFWTEFTRPQPYRVPILLASVLIPATIIYIMIPESERVAPQPPDVVYITTFAPDRTDEEIVASNLANQERKEALAARRAAIEERKRELYRTLGAATGMDVEEIEREAEAERAREDAQREAQTQRRLEEAGIEPGA</sequence>
<evidence type="ECO:0000313" key="3">
    <source>
        <dbReference type="EMBL" id="MXP34127.1"/>
    </source>
</evidence>
<dbReference type="Proteomes" id="UP000446786">
    <property type="component" value="Unassembled WGS sequence"/>
</dbReference>
<accession>A0A845AXX4</accession>
<feature type="region of interest" description="Disordered" evidence="1">
    <location>
        <begin position="113"/>
        <end position="149"/>
    </location>
</feature>
<protein>
    <submittedName>
        <fullName evidence="3">Uncharacterized protein</fullName>
    </submittedName>
</protein>
<evidence type="ECO:0000313" key="2">
    <source>
        <dbReference type="EMBL" id="MXP31367.1"/>
    </source>
</evidence>
<reference evidence="3 4" key="1">
    <citation type="submission" date="2019-12" db="EMBL/GenBank/DDBJ databases">
        <title>Genomic-based taxomic classification of the family Erythrobacteraceae.</title>
        <authorList>
            <person name="Xu L."/>
        </authorList>
    </citation>
    <scope>NUCLEOTIDE SEQUENCE [LARGE SCALE GENOMIC DNA]</scope>
    <source>
        <strain evidence="3 4">JCM 16677</strain>
    </source>
</reference>
<dbReference type="OrthoDB" id="7391871at2"/>
<proteinExistence type="predicted"/>
<name>A0A845AXX4_9SPHN</name>